<comment type="caution">
    <text evidence="2">The sequence shown here is derived from an EMBL/GenBank/DDBJ whole genome shotgun (WGS) entry which is preliminary data.</text>
</comment>
<accession>A0A2N6SS18</accession>
<dbReference type="AlphaFoldDB" id="A0A2N6SS18"/>
<evidence type="ECO:0000313" key="3">
    <source>
        <dbReference type="Proteomes" id="UP000235723"/>
    </source>
</evidence>
<sequence>MKKILFTIILMCLTISPTLKENVSLAGSGVKPAEPTVVYQKEYGQNYTFPKGKAPNSVMYGESSITGYKGMLYRRRKITVDVTNNKETWYYSGIVYHCTGGSICPFQ</sequence>
<organism evidence="2 3">
    <name type="scientific">Finegoldia magna</name>
    <name type="common">Peptostreptococcus magnus</name>
    <dbReference type="NCBI Taxonomy" id="1260"/>
    <lineage>
        <taxon>Bacteria</taxon>
        <taxon>Bacillati</taxon>
        <taxon>Bacillota</taxon>
        <taxon>Tissierellia</taxon>
        <taxon>Tissierellales</taxon>
        <taxon>Peptoniphilaceae</taxon>
        <taxon>Finegoldia</taxon>
    </lineage>
</organism>
<gene>
    <name evidence="2" type="ORF">CJ208_06545</name>
</gene>
<keyword evidence="1" id="KW-0732">Signal</keyword>
<proteinExistence type="predicted"/>
<dbReference type="Proteomes" id="UP000235723">
    <property type="component" value="Unassembled WGS sequence"/>
</dbReference>
<evidence type="ECO:0000256" key="1">
    <source>
        <dbReference type="SAM" id="SignalP"/>
    </source>
</evidence>
<name>A0A2N6SS18_FINMA</name>
<feature type="signal peptide" evidence="1">
    <location>
        <begin position="1"/>
        <end position="20"/>
    </location>
</feature>
<dbReference type="EMBL" id="PNHD01000008">
    <property type="protein sequence ID" value="PMC59872.1"/>
    <property type="molecule type" value="Genomic_DNA"/>
</dbReference>
<reference evidence="2 3" key="1">
    <citation type="submission" date="2017-09" db="EMBL/GenBank/DDBJ databases">
        <title>Bacterial strain isolated from the female urinary microbiota.</title>
        <authorList>
            <person name="Thomas-White K."/>
            <person name="Kumar N."/>
            <person name="Forster S."/>
            <person name="Putonti C."/>
            <person name="Lawley T."/>
            <person name="Wolfe A.J."/>
        </authorList>
    </citation>
    <scope>NUCLEOTIDE SEQUENCE [LARGE SCALE GENOMIC DNA]</scope>
    <source>
        <strain evidence="2 3">UMB0115</strain>
    </source>
</reference>
<evidence type="ECO:0000313" key="2">
    <source>
        <dbReference type="EMBL" id="PMC59872.1"/>
    </source>
</evidence>
<feature type="chain" id="PRO_5039598437" evidence="1">
    <location>
        <begin position="21"/>
        <end position="107"/>
    </location>
</feature>
<protein>
    <submittedName>
        <fullName evidence="2">Uncharacterized protein</fullName>
    </submittedName>
</protein>